<evidence type="ECO:0000313" key="3">
    <source>
        <dbReference type="Proteomes" id="UP000193144"/>
    </source>
</evidence>
<feature type="region of interest" description="Disordered" evidence="1">
    <location>
        <begin position="108"/>
        <end position="135"/>
    </location>
</feature>
<feature type="compositionally biased region" description="Low complexity" evidence="1">
    <location>
        <begin position="115"/>
        <end position="129"/>
    </location>
</feature>
<comment type="caution">
    <text evidence="2">The sequence shown here is derived from an EMBL/GenBank/DDBJ whole genome shotgun (WGS) entry which is preliminary data.</text>
</comment>
<accession>A0A1Y2A5J7</accession>
<sequence>MDTAPSNLPNANKIGSTGKSQKRPMKFMFIDSTDHGTNAKPNKAVRSFVMHQARRQKPWSTRKSPQSPNAGTGPALSGSKRSPSDLYPANGEIVPDAPWLEYDPSPNAWISQNDGSPVSRGSSISGRSSQPYLTPPPSCNSSTCCFPRCDGESCGQLHTALARRDDLALGLLDPFDCLPIKTDEKMGALINHWVKVISPNLLPMDLHQSSTSTITQWVNHSLRNETSAPFTYAMVTSSAMHLQAMGAKQAENSLYYKGQAISEINNSLSNPKASIDDNNITAVFMLLCLEESSLAPVEGMPAEDAEWNERQRQIHLNGLKAMIQQRGGLAALSRNKCLQVFILMHAIAHSIASFQRPYTTLLDPTGAPQKYDLPSFRSRPSSARTLRLFRELKLDSELLDIVSNIVVFNGDISSWFEDRRCPVDPLDLQKHVCLLMYRLFDWYTKPIEVEEAKPGAASASASTPPSGEEKDRVMERDPLDQSICLGLLIFLVRSSQPLEQNYRAMIQITVRKLRTALSACPMSRWVKATDLLLWTLTIGALASQGSTESEFFSRQCAAVFKDAGYDPTTTTTEDLLKRMRRGVWNPVLLDEEVGKLWISIGVVRREEDFVVGRDAGMRSPEIKEDDAVGLLTSTRFFSNKKS</sequence>
<evidence type="ECO:0000256" key="1">
    <source>
        <dbReference type="SAM" id="MobiDB-lite"/>
    </source>
</evidence>
<feature type="compositionally biased region" description="Low complexity" evidence="1">
    <location>
        <begin position="454"/>
        <end position="466"/>
    </location>
</feature>
<dbReference type="Pfam" id="PF11951">
    <property type="entry name" value="Fungal_trans_2"/>
    <property type="match status" value="1"/>
</dbReference>
<dbReference type="OrthoDB" id="5386330at2759"/>
<dbReference type="InterPro" id="IPR021858">
    <property type="entry name" value="Fun_TF"/>
</dbReference>
<feature type="region of interest" description="Disordered" evidence="1">
    <location>
        <begin position="1"/>
        <end position="24"/>
    </location>
</feature>
<keyword evidence="3" id="KW-1185">Reference proteome</keyword>
<feature type="region of interest" description="Disordered" evidence="1">
    <location>
        <begin position="51"/>
        <end position="90"/>
    </location>
</feature>
<feature type="compositionally biased region" description="Polar residues" evidence="1">
    <location>
        <begin position="58"/>
        <end position="70"/>
    </location>
</feature>
<organism evidence="2 3">
    <name type="scientific">Clohesyomyces aquaticus</name>
    <dbReference type="NCBI Taxonomy" id="1231657"/>
    <lineage>
        <taxon>Eukaryota</taxon>
        <taxon>Fungi</taxon>
        <taxon>Dikarya</taxon>
        <taxon>Ascomycota</taxon>
        <taxon>Pezizomycotina</taxon>
        <taxon>Dothideomycetes</taxon>
        <taxon>Pleosporomycetidae</taxon>
        <taxon>Pleosporales</taxon>
        <taxon>Lindgomycetaceae</taxon>
        <taxon>Clohesyomyces</taxon>
    </lineage>
</organism>
<dbReference type="AlphaFoldDB" id="A0A1Y2A5J7"/>
<dbReference type="EMBL" id="MCFA01000010">
    <property type="protein sequence ID" value="ORY17782.1"/>
    <property type="molecule type" value="Genomic_DNA"/>
</dbReference>
<gene>
    <name evidence="2" type="ORF">BCR34DRAFT_596656</name>
</gene>
<reference evidence="2 3" key="1">
    <citation type="submission" date="2016-07" db="EMBL/GenBank/DDBJ databases">
        <title>Pervasive Adenine N6-methylation of Active Genes in Fungi.</title>
        <authorList>
            <consortium name="DOE Joint Genome Institute"/>
            <person name="Mondo S.J."/>
            <person name="Dannebaum R.O."/>
            <person name="Kuo R.C."/>
            <person name="Labutti K."/>
            <person name="Haridas S."/>
            <person name="Kuo A."/>
            <person name="Salamov A."/>
            <person name="Ahrendt S.R."/>
            <person name="Lipzen A."/>
            <person name="Sullivan W."/>
            <person name="Andreopoulos W.B."/>
            <person name="Clum A."/>
            <person name="Lindquist E."/>
            <person name="Daum C."/>
            <person name="Ramamoorthy G.K."/>
            <person name="Gryganskyi A."/>
            <person name="Culley D."/>
            <person name="Magnuson J.K."/>
            <person name="James T.Y."/>
            <person name="O'Malley M.A."/>
            <person name="Stajich J.E."/>
            <person name="Spatafora J.W."/>
            <person name="Visel A."/>
            <person name="Grigoriev I.V."/>
        </authorList>
    </citation>
    <scope>NUCLEOTIDE SEQUENCE [LARGE SCALE GENOMIC DNA]</scope>
    <source>
        <strain evidence="2 3">CBS 115471</strain>
    </source>
</reference>
<protein>
    <submittedName>
        <fullName evidence="2">Uncharacterized protein</fullName>
    </submittedName>
</protein>
<evidence type="ECO:0000313" key="2">
    <source>
        <dbReference type="EMBL" id="ORY17782.1"/>
    </source>
</evidence>
<proteinExistence type="predicted"/>
<feature type="compositionally biased region" description="Polar residues" evidence="1">
    <location>
        <begin position="1"/>
        <end position="19"/>
    </location>
</feature>
<dbReference type="STRING" id="1231657.A0A1Y2A5J7"/>
<dbReference type="PANTHER" id="PTHR37540:SF5">
    <property type="entry name" value="TRANSCRIPTION FACTOR DOMAIN-CONTAINING PROTEIN"/>
    <property type="match status" value="1"/>
</dbReference>
<name>A0A1Y2A5J7_9PLEO</name>
<feature type="region of interest" description="Disordered" evidence="1">
    <location>
        <begin position="453"/>
        <end position="473"/>
    </location>
</feature>
<dbReference type="PANTHER" id="PTHR37540">
    <property type="entry name" value="TRANSCRIPTION FACTOR (ACR-2), PUTATIVE-RELATED-RELATED"/>
    <property type="match status" value="1"/>
</dbReference>
<dbReference type="Proteomes" id="UP000193144">
    <property type="component" value="Unassembled WGS sequence"/>
</dbReference>